<dbReference type="InterPro" id="IPR019734">
    <property type="entry name" value="TPR_rpt"/>
</dbReference>
<proteinExistence type="predicted"/>
<accession>A0A7Z8D0L8</accession>
<protein>
    <recommendedName>
        <fullName evidence="6">Tetratricopeptide repeat protein</fullName>
    </recommendedName>
</protein>
<name>A0A7Z8D0L8_CARDV</name>
<dbReference type="Proteomes" id="UP000297938">
    <property type="component" value="Unassembled WGS sequence"/>
</dbReference>
<keyword evidence="2" id="KW-0175">Coiled coil</keyword>
<dbReference type="SUPFAM" id="SSF81901">
    <property type="entry name" value="HCP-like"/>
    <property type="match status" value="1"/>
</dbReference>
<evidence type="ECO:0000256" key="2">
    <source>
        <dbReference type="SAM" id="Coils"/>
    </source>
</evidence>
<organism evidence="4 5">
    <name type="scientific">Carnobacterium divergens</name>
    <name type="common">Lactobacillus divergens</name>
    <dbReference type="NCBI Taxonomy" id="2748"/>
    <lineage>
        <taxon>Bacteria</taxon>
        <taxon>Bacillati</taxon>
        <taxon>Bacillota</taxon>
        <taxon>Bacilli</taxon>
        <taxon>Lactobacillales</taxon>
        <taxon>Carnobacteriaceae</taxon>
        <taxon>Carnobacterium</taxon>
    </lineage>
</organism>
<gene>
    <name evidence="4" type="ORF">CKN69_01650</name>
</gene>
<dbReference type="RefSeq" id="WP_135025590.1">
    <property type="nucleotide sequence ID" value="NZ_JBFUWK010000004.1"/>
</dbReference>
<dbReference type="SUPFAM" id="SSF52540">
    <property type="entry name" value="P-loop containing nucleoside triphosphate hydrolases"/>
    <property type="match status" value="1"/>
</dbReference>
<reference evidence="4 5" key="1">
    <citation type="journal article" date="2018" name="Int. J. Food Microbiol.">
        <title>Growth of Carnobacterium spp. isolated from chilled vacuum-packaged meat under relevant acidic conditions.</title>
        <authorList>
            <person name="Zhang P."/>
            <person name="Badoni M."/>
            <person name="Ganzle M."/>
            <person name="Yang X."/>
        </authorList>
    </citation>
    <scope>NUCLEOTIDE SEQUENCE [LARGE SCALE GENOMIC DNA]</scope>
    <source>
        <strain evidence="4 5">B2</strain>
    </source>
</reference>
<comment type="caution">
    <text evidence="4">The sequence shown here is derived from an EMBL/GenBank/DDBJ whole genome shotgun (WGS) entry which is preliminary data.</text>
</comment>
<dbReference type="PROSITE" id="PS50005">
    <property type="entry name" value="TPR"/>
    <property type="match status" value="2"/>
</dbReference>
<evidence type="ECO:0008006" key="6">
    <source>
        <dbReference type="Google" id="ProtNLM"/>
    </source>
</evidence>
<keyword evidence="3" id="KW-1133">Transmembrane helix</keyword>
<keyword evidence="3" id="KW-0812">Transmembrane</keyword>
<dbReference type="Gene3D" id="1.25.40.10">
    <property type="entry name" value="Tetratricopeptide repeat domain"/>
    <property type="match status" value="2"/>
</dbReference>
<dbReference type="SMART" id="SM00028">
    <property type="entry name" value="TPR"/>
    <property type="match status" value="3"/>
</dbReference>
<feature type="repeat" description="TPR" evidence="1">
    <location>
        <begin position="667"/>
        <end position="700"/>
    </location>
</feature>
<keyword evidence="3" id="KW-0472">Membrane</keyword>
<dbReference type="EMBL" id="NRPP01000004">
    <property type="protein sequence ID" value="TFJ29103.1"/>
    <property type="molecule type" value="Genomic_DNA"/>
</dbReference>
<evidence type="ECO:0000313" key="4">
    <source>
        <dbReference type="EMBL" id="TFJ29103.1"/>
    </source>
</evidence>
<feature type="repeat" description="TPR" evidence="1">
    <location>
        <begin position="543"/>
        <end position="576"/>
    </location>
</feature>
<dbReference type="InterPro" id="IPR027417">
    <property type="entry name" value="P-loop_NTPase"/>
</dbReference>
<evidence type="ECO:0000256" key="3">
    <source>
        <dbReference type="SAM" id="Phobius"/>
    </source>
</evidence>
<dbReference type="Pfam" id="PF13424">
    <property type="entry name" value="TPR_12"/>
    <property type="match status" value="1"/>
</dbReference>
<dbReference type="Pfam" id="PF13181">
    <property type="entry name" value="TPR_8"/>
    <property type="match status" value="1"/>
</dbReference>
<feature type="transmembrane region" description="Helical" evidence="3">
    <location>
        <begin position="12"/>
        <end position="36"/>
    </location>
</feature>
<dbReference type="InterPro" id="IPR011990">
    <property type="entry name" value="TPR-like_helical_dom_sf"/>
</dbReference>
<evidence type="ECO:0000313" key="5">
    <source>
        <dbReference type="Proteomes" id="UP000297938"/>
    </source>
</evidence>
<sequence length="782" mass="92541">MNETVSNFVKENFFNIITVIVTVIPLIVGKPLITYLKKRTLRKKSYPHSLRPDIKYFTDRKEITEEIFNEMKSVKAGEIFTIYGSAGIGKTEFMKLMNLFFNSVYINKDERGKELYARYTTHKISTKSESYMYDCKKLDIYQIINLIYDSFGLEYKNYKNFDRISSDLCQKNKKKNQIVFIFENIETNDLASSIYEFFSSIITHSKKTKFFFFAVYSSAIIPKDLSTSKIKKLTNFSLDHTSEFFSNHNLIFSENEIVKIHQITNGNLELLKTVVQFIQSRGHNELKLILKSKDMASYYFEHLNENSNDLEFFKAYLALSISNKDVGSTDIQFFLDKDFDIPVTVTRLLNAGFIFQSVNSYTKFSISKTFLPILYEFSYSDIISKQKRINELIEKKVIFLGDFKIIHQLFDNRYSNNIVDILNTKQSEKNYTIALKIYDLMTSSVSLTEYLVNFNEQFNEILYCVLEALVGSGSYSQAEDIIENQLYGKYFNIRNKNITKKNLKLHFFQANLYHLQNRYEDALNIYESLLNSDLVKEKNYPKAKASWGIAHVYRHIGKFEEANNYYEETIEICKKKEKKTIDIYIKCMNERNSIYMYLDRPIPYEYDSYFDKIIFKCEKIRNNKVAELSTNKYKAIYHTKNQNYIEALKLINKTIDEYELKKERLRFNLYYEKAEILRQMGDYDEALYYYKKSLHSSMHNGDKNIQLYSLLGIICLELKTNRLLIHENQEKQIETLERCYLLCKNGEEICFQLGQEHVYKLKKIVDLQNENDLFLNTMLPLF</sequence>
<dbReference type="AlphaFoldDB" id="A0A7Z8D0L8"/>
<evidence type="ECO:0000256" key="1">
    <source>
        <dbReference type="PROSITE-ProRule" id="PRU00339"/>
    </source>
</evidence>
<keyword evidence="1" id="KW-0802">TPR repeat</keyword>
<feature type="coiled-coil region" evidence="2">
    <location>
        <begin position="641"/>
        <end position="668"/>
    </location>
</feature>